<dbReference type="Proteomes" id="UP000482800">
    <property type="component" value="Unassembled WGS sequence"/>
</dbReference>
<dbReference type="Pfam" id="PF13398">
    <property type="entry name" value="Peptidase_M50B"/>
    <property type="match status" value="1"/>
</dbReference>
<feature type="transmembrane region" description="Helical" evidence="1">
    <location>
        <begin position="112"/>
        <end position="129"/>
    </location>
</feature>
<dbReference type="RefSeq" id="WP_173065445.1">
    <property type="nucleotide sequence ID" value="NZ_BAABGO010000020.1"/>
</dbReference>
<reference evidence="2 3" key="1">
    <citation type="submission" date="2020-03" db="EMBL/GenBank/DDBJ databases">
        <title>Whole genome shotgun sequence of Phytohabitans houttuyneae NBRC 108639.</title>
        <authorList>
            <person name="Komaki H."/>
            <person name="Tamura T."/>
        </authorList>
    </citation>
    <scope>NUCLEOTIDE SEQUENCE [LARGE SCALE GENOMIC DNA]</scope>
    <source>
        <strain evidence="2 3">NBRC 108639</strain>
    </source>
</reference>
<name>A0A6V8KDD4_9ACTN</name>
<sequence length="229" mass="24113">MAPVPLAAAATAADPARVAVLAAVIAWVGAVPMFMVTKFAATVAHEGGHALVGRLFAQKVVSIRLERSGEAATTFGGKLPWLVDVPVTMMGHLGPSAFGLGAAWLAVRGYSAAVFWASLGFLVVMLFVVRGPVGWLVVPALVVLVFLVALYTEPPTQALLAHVWAWFLLIAAVEQSLLVMRGGVYAKKGSDHDELRRLTLLPPAVWGVLLLAGSVAALAYGGRMLLRLE</sequence>
<dbReference type="EMBL" id="BLPF01000003">
    <property type="protein sequence ID" value="GFJ83242.1"/>
    <property type="molecule type" value="Genomic_DNA"/>
</dbReference>
<dbReference type="InterPro" id="IPR049500">
    <property type="entry name" value="Peptidase_M50B-like"/>
</dbReference>
<evidence type="ECO:0000256" key="1">
    <source>
        <dbReference type="SAM" id="Phobius"/>
    </source>
</evidence>
<evidence type="ECO:0000313" key="2">
    <source>
        <dbReference type="EMBL" id="GFJ83242.1"/>
    </source>
</evidence>
<comment type="caution">
    <text evidence="2">The sequence shown here is derived from an EMBL/GenBank/DDBJ whole genome shotgun (WGS) entry which is preliminary data.</text>
</comment>
<feature type="transmembrane region" description="Helical" evidence="1">
    <location>
        <begin position="163"/>
        <end position="184"/>
    </location>
</feature>
<protein>
    <submittedName>
        <fullName evidence="2">Membrane protein</fullName>
    </submittedName>
</protein>
<accession>A0A6V8KDD4</accession>
<feature type="transmembrane region" description="Helical" evidence="1">
    <location>
        <begin position="89"/>
        <end position="107"/>
    </location>
</feature>
<feature type="transmembrane region" description="Helical" evidence="1">
    <location>
        <begin position="135"/>
        <end position="151"/>
    </location>
</feature>
<evidence type="ECO:0000313" key="3">
    <source>
        <dbReference type="Proteomes" id="UP000482800"/>
    </source>
</evidence>
<keyword evidence="1" id="KW-0812">Transmembrane</keyword>
<gene>
    <name evidence="2" type="ORF">Phou_074220</name>
</gene>
<keyword evidence="1" id="KW-0472">Membrane</keyword>
<reference evidence="2 3" key="2">
    <citation type="submission" date="2020-03" db="EMBL/GenBank/DDBJ databases">
        <authorList>
            <person name="Ichikawa N."/>
            <person name="Kimura A."/>
            <person name="Kitahashi Y."/>
            <person name="Uohara A."/>
        </authorList>
    </citation>
    <scope>NUCLEOTIDE SEQUENCE [LARGE SCALE GENOMIC DNA]</scope>
    <source>
        <strain evidence="2 3">NBRC 108639</strain>
    </source>
</reference>
<keyword evidence="1" id="KW-1133">Transmembrane helix</keyword>
<dbReference type="AlphaFoldDB" id="A0A6V8KDD4"/>
<feature type="transmembrane region" description="Helical" evidence="1">
    <location>
        <begin position="204"/>
        <end position="226"/>
    </location>
</feature>
<proteinExistence type="predicted"/>
<keyword evidence="3" id="KW-1185">Reference proteome</keyword>
<organism evidence="2 3">
    <name type="scientific">Phytohabitans houttuyneae</name>
    <dbReference type="NCBI Taxonomy" id="1076126"/>
    <lineage>
        <taxon>Bacteria</taxon>
        <taxon>Bacillati</taxon>
        <taxon>Actinomycetota</taxon>
        <taxon>Actinomycetes</taxon>
        <taxon>Micromonosporales</taxon>
        <taxon>Micromonosporaceae</taxon>
    </lineage>
</organism>